<feature type="compositionally biased region" description="Basic residues" evidence="3">
    <location>
        <begin position="161"/>
        <end position="170"/>
    </location>
</feature>
<accession>A0A0B7MEN1</accession>
<feature type="compositionally biased region" description="Low complexity" evidence="3">
    <location>
        <begin position="190"/>
        <end position="200"/>
    </location>
</feature>
<evidence type="ECO:0000313" key="4">
    <source>
        <dbReference type="EMBL" id="CEO89054.1"/>
    </source>
</evidence>
<dbReference type="EMBL" id="CDRZ01000231">
    <property type="protein sequence ID" value="CEO89054.1"/>
    <property type="molecule type" value="Genomic_DNA"/>
</dbReference>
<dbReference type="HAMAP" id="MF_00674">
    <property type="entry name" value="UPF0251"/>
    <property type="match status" value="1"/>
</dbReference>
<name>A0A0B7MEN1_9FIRM</name>
<dbReference type="AlphaFoldDB" id="A0A0B7MEN1"/>
<dbReference type="InterPro" id="IPR002852">
    <property type="entry name" value="UPF0251"/>
</dbReference>
<dbReference type="PANTHER" id="PTHR37478">
    <property type="match status" value="1"/>
</dbReference>
<feature type="region of interest" description="Disordered" evidence="3">
    <location>
        <begin position="161"/>
        <end position="208"/>
    </location>
</feature>
<dbReference type="Pfam" id="PF02001">
    <property type="entry name" value="DUF134"/>
    <property type="match status" value="1"/>
</dbReference>
<comment type="similarity">
    <text evidence="1 2">Belongs to the UPF0251 family.</text>
</comment>
<gene>
    <name evidence="4" type="ORF">SSCH_350037</name>
</gene>
<evidence type="ECO:0000313" key="5">
    <source>
        <dbReference type="Proteomes" id="UP000046155"/>
    </source>
</evidence>
<dbReference type="Gene3D" id="1.10.10.10">
    <property type="entry name" value="Winged helix-like DNA-binding domain superfamily/Winged helix DNA-binding domain"/>
    <property type="match status" value="1"/>
</dbReference>
<dbReference type="InterPro" id="IPR036388">
    <property type="entry name" value="WH-like_DNA-bd_sf"/>
</dbReference>
<proteinExistence type="inferred from homology"/>
<evidence type="ECO:0000256" key="1">
    <source>
        <dbReference type="ARBA" id="ARBA00009350"/>
    </source>
</evidence>
<keyword evidence="5" id="KW-1185">Reference proteome</keyword>
<evidence type="ECO:0000256" key="3">
    <source>
        <dbReference type="SAM" id="MobiDB-lite"/>
    </source>
</evidence>
<evidence type="ECO:0000256" key="2">
    <source>
        <dbReference type="HAMAP-Rule" id="MF_00674"/>
    </source>
</evidence>
<reference evidence="5" key="1">
    <citation type="submission" date="2015-01" db="EMBL/GenBank/DDBJ databases">
        <authorList>
            <person name="Manzoor Shahid"/>
            <person name="Zubair Saima"/>
        </authorList>
    </citation>
    <scope>NUCLEOTIDE SEQUENCE [LARGE SCALE GENOMIC DNA]</scope>
    <source>
        <strain evidence="5">Sp3</strain>
    </source>
</reference>
<protein>
    <recommendedName>
        <fullName evidence="2">UPF0251 protein SSCH_350037</fullName>
    </recommendedName>
</protein>
<sequence>MGYQQIRPSDNRSFDCFMGVINVPRKRRKCHVEFLPPATYYKPAGVPLRELEEVSLSVEEFEALRLKDMEGLEQIQCAERMGVARTTYQRILYAAREKIAEALVEGKAIRIEGGRYVLLSDCGYRCTECGHEFEKARGTGQGMICCPGCGKGTDHLERALKGHGQRRRHGFGGGYRSKDGGTAQNDGSESDQTSESSETSKMPEKSTE</sequence>
<dbReference type="RefSeq" id="WP_408645717.1">
    <property type="nucleotide sequence ID" value="NZ_CDRZ01000231.1"/>
</dbReference>
<organism evidence="4 5">
    <name type="scientific">Syntrophaceticus schinkii</name>
    <dbReference type="NCBI Taxonomy" id="499207"/>
    <lineage>
        <taxon>Bacteria</taxon>
        <taxon>Bacillati</taxon>
        <taxon>Bacillota</taxon>
        <taxon>Clostridia</taxon>
        <taxon>Thermoanaerobacterales</taxon>
        <taxon>Thermoanaerobacterales Family III. Incertae Sedis</taxon>
        <taxon>Syntrophaceticus</taxon>
    </lineage>
</organism>
<dbReference type="PANTHER" id="PTHR37478:SF2">
    <property type="entry name" value="UPF0251 PROTEIN TK0562"/>
    <property type="match status" value="1"/>
</dbReference>
<dbReference type="Proteomes" id="UP000046155">
    <property type="component" value="Unassembled WGS sequence"/>
</dbReference>